<name>A0A7D4CWR3_9BACL</name>
<keyword evidence="3" id="KW-1133">Transmembrane helix</keyword>
<dbReference type="PANTHER" id="PTHR22911">
    <property type="entry name" value="ACYL-MALONYL CONDENSING ENZYME-RELATED"/>
    <property type="match status" value="1"/>
</dbReference>
<dbReference type="RefSeq" id="WP_173223702.1">
    <property type="nucleotide sequence ID" value="NZ_CP048104.1"/>
</dbReference>
<keyword evidence="3" id="KW-0812">Transmembrane</keyword>
<feature type="transmembrane region" description="Helical" evidence="3">
    <location>
        <begin position="97"/>
        <end position="116"/>
    </location>
</feature>
<dbReference type="Pfam" id="PF00892">
    <property type="entry name" value="EamA"/>
    <property type="match status" value="1"/>
</dbReference>
<sequence>MSREMIYALLAAFSFGVAPIFEKMGLLRTEPMMALFLRAAVTTLLVSVFLFIPGRLSTLSLPDFKSLVFVLLGGLFGVLFAQYFYFKALQFGDVGRVMPVVGSFPVLAFVLSVIVFGESVTLAKSIGVVLVVLGVILLGD</sequence>
<comment type="subcellular location">
    <subcellularLocation>
        <location evidence="1">Endomembrane system</location>
        <topology evidence="1">Multi-pass membrane protein</topology>
    </subcellularLocation>
</comment>
<keyword evidence="3" id="KW-0472">Membrane</keyword>
<dbReference type="GO" id="GO:0016020">
    <property type="term" value="C:membrane"/>
    <property type="evidence" value="ECO:0007669"/>
    <property type="project" value="InterPro"/>
</dbReference>
<protein>
    <submittedName>
        <fullName evidence="5">EamA family transporter</fullName>
    </submittedName>
</protein>
<evidence type="ECO:0000256" key="2">
    <source>
        <dbReference type="ARBA" id="ARBA00007362"/>
    </source>
</evidence>
<feature type="transmembrane region" description="Helical" evidence="3">
    <location>
        <begin position="122"/>
        <end position="139"/>
    </location>
</feature>
<reference evidence="5 6" key="1">
    <citation type="submission" date="2020-01" db="EMBL/GenBank/DDBJ databases">
        <authorList>
            <person name="Gulvik C.A."/>
            <person name="Batra D.G."/>
        </authorList>
    </citation>
    <scope>NUCLEOTIDE SEQUENCE [LARGE SCALE GENOMIC DNA]</scope>
    <source>
        <strain evidence="5 6">W9323</strain>
    </source>
</reference>
<dbReference type="InterPro" id="IPR000620">
    <property type="entry name" value="EamA_dom"/>
</dbReference>
<organism evidence="5 6">
    <name type="scientific">Kroppenstedtia pulmonis</name>
    <dbReference type="NCBI Taxonomy" id="1380685"/>
    <lineage>
        <taxon>Bacteria</taxon>
        <taxon>Bacillati</taxon>
        <taxon>Bacillota</taxon>
        <taxon>Bacilli</taxon>
        <taxon>Bacillales</taxon>
        <taxon>Thermoactinomycetaceae</taxon>
        <taxon>Kroppenstedtia</taxon>
    </lineage>
</organism>
<accession>A0A7D4CWR3</accession>
<evidence type="ECO:0000313" key="5">
    <source>
        <dbReference type="EMBL" id="QKG85237.1"/>
    </source>
</evidence>
<dbReference type="KEGG" id="kpul:GXN76_12640"/>
<evidence type="ECO:0000313" key="6">
    <source>
        <dbReference type="Proteomes" id="UP000503088"/>
    </source>
</evidence>
<dbReference type="AlphaFoldDB" id="A0A7D4CWR3"/>
<gene>
    <name evidence="5" type="ORF">GXN76_12640</name>
</gene>
<dbReference type="InterPro" id="IPR037185">
    <property type="entry name" value="EmrE-like"/>
</dbReference>
<dbReference type="SUPFAM" id="SSF103481">
    <property type="entry name" value="Multidrug resistance efflux transporter EmrE"/>
    <property type="match status" value="1"/>
</dbReference>
<feature type="domain" description="EamA" evidence="4">
    <location>
        <begin position="5"/>
        <end position="138"/>
    </location>
</feature>
<dbReference type="Gene3D" id="1.10.3730.20">
    <property type="match status" value="1"/>
</dbReference>
<feature type="transmembrane region" description="Helical" evidence="3">
    <location>
        <begin position="6"/>
        <end position="21"/>
    </location>
</feature>
<dbReference type="Proteomes" id="UP000503088">
    <property type="component" value="Chromosome"/>
</dbReference>
<keyword evidence="6" id="KW-1185">Reference proteome</keyword>
<evidence type="ECO:0000256" key="1">
    <source>
        <dbReference type="ARBA" id="ARBA00004127"/>
    </source>
</evidence>
<evidence type="ECO:0000259" key="4">
    <source>
        <dbReference type="Pfam" id="PF00892"/>
    </source>
</evidence>
<feature type="transmembrane region" description="Helical" evidence="3">
    <location>
        <begin position="64"/>
        <end position="85"/>
    </location>
</feature>
<dbReference type="PANTHER" id="PTHR22911:SF137">
    <property type="entry name" value="SOLUTE CARRIER FAMILY 35 MEMBER G2-RELATED"/>
    <property type="match status" value="1"/>
</dbReference>
<dbReference type="EMBL" id="CP048104">
    <property type="protein sequence ID" value="QKG85237.1"/>
    <property type="molecule type" value="Genomic_DNA"/>
</dbReference>
<feature type="transmembrane region" description="Helical" evidence="3">
    <location>
        <begin position="33"/>
        <end position="52"/>
    </location>
</feature>
<proteinExistence type="inferred from homology"/>
<comment type="similarity">
    <text evidence="2">Belongs to the EamA transporter family.</text>
</comment>
<evidence type="ECO:0000256" key="3">
    <source>
        <dbReference type="SAM" id="Phobius"/>
    </source>
</evidence>